<dbReference type="EMBL" id="LPXO01000002">
    <property type="protein sequence ID" value="KUF12109.1"/>
    <property type="molecule type" value="Genomic_DNA"/>
</dbReference>
<name>A0A0W7WND7_9RHOB</name>
<evidence type="ECO:0000313" key="2">
    <source>
        <dbReference type="EMBL" id="KUF12109.1"/>
    </source>
</evidence>
<evidence type="ECO:0000256" key="1">
    <source>
        <dbReference type="SAM" id="SignalP"/>
    </source>
</evidence>
<evidence type="ECO:0008006" key="4">
    <source>
        <dbReference type="Google" id="ProtNLM"/>
    </source>
</evidence>
<dbReference type="Proteomes" id="UP000054396">
    <property type="component" value="Unassembled WGS sequence"/>
</dbReference>
<proteinExistence type="predicted"/>
<evidence type="ECO:0000313" key="3">
    <source>
        <dbReference type="Proteomes" id="UP000054396"/>
    </source>
</evidence>
<sequence length="163" mass="16954">MQHAAAALLALALAGPAAAQEPERIDPAATRACVEEALARGAAPTGCVEAAHAPCLAVPAETKMVASLCFETARQDWSGAIAARMATLRETAPEQIAALAGIEVKYDLLASLLQCDRLEELARLRETPAEDVLLQEARCAATAAGLAYIRLVARLPDPGTGQD</sequence>
<feature type="signal peptide" evidence="1">
    <location>
        <begin position="1"/>
        <end position="19"/>
    </location>
</feature>
<protein>
    <recommendedName>
        <fullName evidence="4">Lysozyme inhibitor LprI N-terminal domain-containing protein</fullName>
    </recommendedName>
</protein>
<reference evidence="2 3" key="1">
    <citation type="submission" date="2015-12" db="EMBL/GenBank/DDBJ databases">
        <authorList>
            <person name="Shamseldin A."/>
            <person name="Moawad H."/>
            <person name="Abd El-Rahim W.M."/>
            <person name="Sadowsky M.J."/>
        </authorList>
    </citation>
    <scope>NUCLEOTIDE SEQUENCE [LARGE SCALE GENOMIC DNA]</scope>
    <source>
        <strain evidence="2 3">SJ5A-1</strain>
    </source>
</reference>
<keyword evidence="1" id="KW-0732">Signal</keyword>
<accession>A0A0W7WND7</accession>
<feature type="chain" id="PRO_5006936507" description="Lysozyme inhibitor LprI N-terminal domain-containing protein" evidence="1">
    <location>
        <begin position="20"/>
        <end position="163"/>
    </location>
</feature>
<dbReference type="AlphaFoldDB" id="A0A0W7WND7"/>
<organism evidence="2 3">
    <name type="scientific">Pseudoponticoccus marisrubri</name>
    <dbReference type="NCBI Taxonomy" id="1685382"/>
    <lineage>
        <taxon>Bacteria</taxon>
        <taxon>Pseudomonadati</taxon>
        <taxon>Pseudomonadota</taxon>
        <taxon>Alphaproteobacteria</taxon>
        <taxon>Rhodobacterales</taxon>
        <taxon>Roseobacteraceae</taxon>
        <taxon>Pseudoponticoccus</taxon>
    </lineage>
</organism>
<keyword evidence="3" id="KW-1185">Reference proteome</keyword>
<comment type="caution">
    <text evidence="2">The sequence shown here is derived from an EMBL/GenBank/DDBJ whole genome shotgun (WGS) entry which is preliminary data.</text>
</comment>
<gene>
    <name evidence="2" type="ORF">AVJ23_05940</name>
</gene>